<protein>
    <submittedName>
        <fullName evidence="2">Uncharacterized protein</fullName>
    </submittedName>
</protein>
<dbReference type="Proteomes" id="UP000494206">
    <property type="component" value="Unassembled WGS sequence"/>
</dbReference>
<evidence type="ECO:0000313" key="2">
    <source>
        <dbReference type="EMBL" id="CAB3400342.1"/>
    </source>
</evidence>
<dbReference type="OrthoDB" id="5855485at2759"/>
<comment type="caution">
    <text evidence="2">The sequence shown here is derived from an EMBL/GenBank/DDBJ whole genome shotgun (WGS) entry which is preliminary data.</text>
</comment>
<sequence>MHRNNKEKSSNAHKFYEEWMDYKVPERRASTTTTQTVSSIKSGKYKLYDEYNSKLAQTPTIASTTPPPPPVVTTPPKMKRQSLPVIQPIREKRGKSSSSRGSKPIDFDNLDDELKARIRKDFGPFYKWVRNGRTDDLKREIIEKLLFK</sequence>
<dbReference type="AlphaFoldDB" id="A0A8S1EE18"/>
<name>A0A8S1EE18_9PELO</name>
<dbReference type="EMBL" id="CADEPM010000002">
    <property type="protein sequence ID" value="CAB3400342.1"/>
    <property type="molecule type" value="Genomic_DNA"/>
</dbReference>
<proteinExistence type="predicted"/>
<feature type="region of interest" description="Disordered" evidence="1">
    <location>
        <begin position="58"/>
        <end position="110"/>
    </location>
</feature>
<reference evidence="2 3" key="1">
    <citation type="submission" date="2020-04" db="EMBL/GenBank/DDBJ databases">
        <authorList>
            <person name="Laetsch R D."/>
            <person name="Stevens L."/>
            <person name="Kumar S."/>
            <person name="Blaxter L. M."/>
        </authorList>
    </citation>
    <scope>NUCLEOTIDE SEQUENCE [LARGE SCALE GENOMIC DNA]</scope>
</reference>
<accession>A0A8S1EE18</accession>
<evidence type="ECO:0000313" key="3">
    <source>
        <dbReference type="Proteomes" id="UP000494206"/>
    </source>
</evidence>
<keyword evidence="3" id="KW-1185">Reference proteome</keyword>
<organism evidence="2 3">
    <name type="scientific">Caenorhabditis bovis</name>
    <dbReference type="NCBI Taxonomy" id="2654633"/>
    <lineage>
        <taxon>Eukaryota</taxon>
        <taxon>Metazoa</taxon>
        <taxon>Ecdysozoa</taxon>
        <taxon>Nematoda</taxon>
        <taxon>Chromadorea</taxon>
        <taxon>Rhabditida</taxon>
        <taxon>Rhabditina</taxon>
        <taxon>Rhabditomorpha</taxon>
        <taxon>Rhabditoidea</taxon>
        <taxon>Rhabditidae</taxon>
        <taxon>Peloderinae</taxon>
        <taxon>Caenorhabditis</taxon>
    </lineage>
</organism>
<evidence type="ECO:0000256" key="1">
    <source>
        <dbReference type="SAM" id="MobiDB-lite"/>
    </source>
</evidence>
<gene>
    <name evidence="2" type="ORF">CBOVIS_LOCUS3306</name>
</gene>